<evidence type="ECO:0000313" key="3">
    <source>
        <dbReference type="Proteomes" id="UP000095280"/>
    </source>
</evidence>
<dbReference type="AlphaFoldDB" id="A0A1I8FDW0"/>
<keyword evidence="2" id="KW-0732">Signal</keyword>
<name>A0A1I8FDW0_9PLAT</name>
<feature type="region of interest" description="Disordered" evidence="1">
    <location>
        <begin position="67"/>
        <end position="86"/>
    </location>
</feature>
<dbReference type="WBParaSite" id="maker-unitig_30808-snap-gene-0.2-mRNA-1">
    <property type="protein sequence ID" value="maker-unitig_30808-snap-gene-0.2-mRNA-1"/>
    <property type="gene ID" value="maker-unitig_30808-snap-gene-0.2"/>
</dbReference>
<feature type="chain" id="PRO_5009318663" evidence="2">
    <location>
        <begin position="26"/>
        <end position="183"/>
    </location>
</feature>
<dbReference type="Proteomes" id="UP000095280">
    <property type="component" value="Unplaced"/>
</dbReference>
<sequence length="183" mass="19811">MPSSAAVSAFALLVLAAICMAQCSASQHSDVMVDRYIRKCGYDLVRTMWKVCSRRASAVKRGAAQNLSPLGQAEQQAPPAGAAVPHQAGGRGVPLLLQLVQAVLPGAVLRLTQELNLNWRHPELASPTSPSLFLNSLYRPPQNAVNIRRPHRVLPPGHFIEAVLTCLFRVEDLIELGQYATVS</sequence>
<feature type="signal peptide" evidence="2">
    <location>
        <begin position="1"/>
        <end position="25"/>
    </location>
</feature>
<protein>
    <submittedName>
        <fullName evidence="4">Secreted protein</fullName>
    </submittedName>
</protein>
<accession>A0A1I8FDW0</accession>
<reference evidence="4" key="1">
    <citation type="submission" date="2016-11" db="UniProtKB">
        <authorList>
            <consortium name="WormBaseParasite"/>
        </authorList>
    </citation>
    <scope>IDENTIFICATION</scope>
</reference>
<feature type="compositionally biased region" description="Low complexity" evidence="1">
    <location>
        <begin position="69"/>
        <end position="86"/>
    </location>
</feature>
<organism evidence="3 4">
    <name type="scientific">Macrostomum lignano</name>
    <dbReference type="NCBI Taxonomy" id="282301"/>
    <lineage>
        <taxon>Eukaryota</taxon>
        <taxon>Metazoa</taxon>
        <taxon>Spiralia</taxon>
        <taxon>Lophotrochozoa</taxon>
        <taxon>Platyhelminthes</taxon>
        <taxon>Rhabditophora</taxon>
        <taxon>Macrostomorpha</taxon>
        <taxon>Macrostomida</taxon>
        <taxon>Macrostomidae</taxon>
        <taxon>Macrostomum</taxon>
    </lineage>
</organism>
<proteinExistence type="predicted"/>
<evidence type="ECO:0000256" key="1">
    <source>
        <dbReference type="SAM" id="MobiDB-lite"/>
    </source>
</evidence>
<evidence type="ECO:0000313" key="4">
    <source>
        <dbReference type="WBParaSite" id="maker-unitig_30808-snap-gene-0.2-mRNA-1"/>
    </source>
</evidence>
<keyword evidence="3" id="KW-1185">Reference proteome</keyword>
<evidence type="ECO:0000256" key="2">
    <source>
        <dbReference type="SAM" id="SignalP"/>
    </source>
</evidence>